<dbReference type="Proteomes" id="UP000324170">
    <property type="component" value="Unassembled WGS sequence"/>
</dbReference>
<accession>A0A068QSR7</accession>
<dbReference type="OrthoDB" id="8451383at2"/>
<dbReference type="HOGENOM" id="CLU_1293934_0_0_6"/>
<organism evidence="1 3">
    <name type="scientific">Xenorhabdus doucetiae</name>
    <dbReference type="NCBI Taxonomy" id="351671"/>
    <lineage>
        <taxon>Bacteria</taxon>
        <taxon>Pseudomonadati</taxon>
        <taxon>Pseudomonadota</taxon>
        <taxon>Gammaproteobacteria</taxon>
        <taxon>Enterobacterales</taxon>
        <taxon>Morganellaceae</taxon>
        <taxon>Xenorhabdus</taxon>
    </lineage>
</organism>
<proteinExistence type="predicted"/>
<dbReference type="EMBL" id="FO704550">
    <property type="protein sequence ID" value="CDG17676.1"/>
    <property type="molecule type" value="Genomic_DNA"/>
</dbReference>
<protein>
    <submittedName>
        <fullName evidence="1">Uncharacterized protein</fullName>
    </submittedName>
</protein>
<evidence type="ECO:0000313" key="2">
    <source>
        <dbReference type="EMBL" id="TYP11609.1"/>
    </source>
</evidence>
<reference evidence="2 4" key="2">
    <citation type="submission" date="2019-07" db="EMBL/GenBank/DDBJ databases">
        <title>Genomic Encyclopedia of Type Strains, Phase I: the one thousand microbial genomes (KMG-I) project.</title>
        <authorList>
            <person name="Kyrpides N."/>
        </authorList>
    </citation>
    <scope>NUCLEOTIDE SEQUENCE [LARGE SCALE GENOMIC DNA]</scope>
    <source>
        <strain evidence="2 4">DSM 17909</strain>
    </source>
</reference>
<dbReference type="KEGG" id="xdo:XDD1_1977"/>
<dbReference type="RefSeq" id="WP_045970539.1">
    <property type="nucleotide sequence ID" value="NZ_CAWMED010000001.1"/>
</dbReference>
<keyword evidence="4" id="KW-1185">Reference proteome</keyword>
<sequence>MPFNPPFRTKFYKGDLIYGLNPERTRYINGTKAFEDARVPINEYGYPPTVIDYYLIPAELDQIKCFVKKNIDTNNENKLAKIHDMESKYNYTKNDEYKKYKDNFFNHLKHDEKYISVTESLEYNRTIMGRKCKGGLSWVSIGNNELIKNIHVHFILDGIDMESVTNKHNMNKYYNSMTGKELRWIFRHRTNHKIAEKVQFWKNNNPTFPPWNGPESFIWINYARHLQKKNEEKEEEERYDGLSRLFHLL</sequence>
<evidence type="ECO:0000313" key="3">
    <source>
        <dbReference type="Proteomes" id="UP000032721"/>
    </source>
</evidence>
<dbReference type="STRING" id="351671.XDD1_1977"/>
<dbReference type="Proteomes" id="UP000032721">
    <property type="component" value="Chromosome"/>
</dbReference>
<evidence type="ECO:0000313" key="4">
    <source>
        <dbReference type="Proteomes" id="UP000324170"/>
    </source>
</evidence>
<gene>
    <name evidence="2" type="ORF">LY16_00966</name>
    <name evidence="1" type="ORF">XDD1_1977</name>
</gene>
<dbReference type="AlphaFoldDB" id="A0A068QSR7"/>
<name>A0A068QSR7_9GAMM</name>
<reference evidence="1 3" key="1">
    <citation type="submission" date="2013-07" db="EMBL/GenBank/DDBJ databases">
        <authorList>
            <person name="Genoscope - CEA"/>
        </authorList>
    </citation>
    <scope>NUCLEOTIDE SEQUENCE [LARGE SCALE GENOMIC DNA]</scope>
    <source>
        <strain evidence="1">FRM16</strain>
        <strain evidence="3">FRM16 / DSM 17909</strain>
    </source>
</reference>
<dbReference type="EMBL" id="VNHN01000011">
    <property type="protein sequence ID" value="TYP11609.1"/>
    <property type="molecule type" value="Genomic_DNA"/>
</dbReference>
<evidence type="ECO:0000313" key="1">
    <source>
        <dbReference type="EMBL" id="CDG17676.1"/>
    </source>
</evidence>